<dbReference type="CDD" id="cd02012">
    <property type="entry name" value="TPP_TK"/>
    <property type="match status" value="1"/>
</dbReference>
<keyword evidence="6" id="KW-1185">Reference proteome</keyword>
<dbReference type="OrthoDB" id="8732661at2"/>
<keyword evidence="3" id="KW-0786">Thiamine pyrophosphate</keyword>
<accession>A0A154BLD1</accession>
<dbReference type="PANTHER" id="PTHR47514:SF1">
    <property type="entry name" value="TRANSKETOLASE N-TERMINAL SECTION-RELATED"/>
    <property type="match status" value="1"/>
</dbReference>
<evidence type="ECO:0000256" key="3">
    <source>
        <dbReference type="ARBA" id="ARBA00023052"/>
    </source>
</evidence>
<dbReference type="RefSeq" id="WP_066245863.1">
    <property type="nucleotide sequence ID" value="NZ_LSGP01000028.1"/>
</dbReference>
<evidence type="ECO:0000313" key="6">
    <source>
        <dbReference type="Proteomes" id="UP000076268"/>
    </source>
</evidence>
<proteinExistence type="inferred from homology"/>
<evidence type="ECO:0000259" key="4">
    <source>
        <dbReference type="Pfam" id="PF00456"/>
    </source>
</evidence>
<feature type="domain" description="Transketolase N-terminal" evidence="4">
    <location>
        <begin position="20"/>
        <end position="268"/>
    </location>
</feature>
<protein>
    <submittedName>
        <fullName evidence="5">Transketolase</fullName>
    </submittedName>
</protein>
<comment type="cofactor">
    <cofactor evidence="1">
        <name>thiamine diphosphate</name>
        <dbReference type="ChEBI" id="CHEBI:58937"/>
    </cofactor>
</comment>
<dbReference type="PANTHER" id="PTHR47514">
    <property type="entry name" value="TRANSKETOLASE N-TERMINAL SECTION-RELATED"/>
    <property type="match status" value="1"/>
</dbReference>
<dbReference type="Proteomes" id="UP000076268">
    <property type="component" value="Unassembled WGS sequence"/>
</dbReference>
<comment type="similarity">
    <text evidence="2">Belongs to the transketolase family.</text>
</comment>
<dbReference type="SUPFAM" id="SSF52518">
    <property type="entry name" value="Thiamin diphosphate-binding fold (THDP-binding)"/>
    <property type="match status" value="1"/>
</dbReference>
<reference evidence="5 6" key="1">
    <citation type="submission" date="2016-02" db="EMBL/GenBank/DDBJ databases">
        <title>Anaerosporomusa subterraneum gen. nov., sp. nov., a spore-forming obligate anaerobe isolated from saprolite.</title>
        <authorList>
            <person name="Choi J.K."/>
            <person name="Shah M."/>
            <person name="Yee N."/>
        </authorList>
    </citation>
    <scope>NUCLEOTIDE SEQUENCE [LARGE SCALE GENOMIC DNA]</scope>
    <source>
        <strain evidence="5 6">RU4</strain>
    </source>
</reference>
<dbReference type="InterPro" id="IPR005474">
    <property type="entry name" value="Transketolase_N"/>
</dbReference>
<dbReference type="STRING" id="1794912.AXX12_16315"/>
<comment type="caution">
    <text evidence="5">The sequence shown here is derived from an EMBL/GenBank/DDBJ whole genome shotgun (WGS) entry which is preliminary data.</text>
</comment>
<organism evidence="5 6">
    <name type="scientific">Anaerosporomusa subterranea</name>
    <dbReference type="NCBI Taxonomy" id="1794912"/>
    <lineage>
        <taxon>Bacteria</taxon>
        <taxon>Bacillati</taxon>
        <taxon>Bacillota</taxon>
        <taxon>Negativicutes</taxon>
        <taxon>Acetonemataceae</taxon>
        <taxon>Anaerosporomusa</taxon>
    </lineage>
</organism>
<dbReference type="EMBL" id="LSGP01000028">
    <property type="protein sequence ID" value="KYZ74787.1"/>
    <property type="molecule type" value="Genomic_DNA"/>
</dbReference>
<name>A0A154BLD1_ANASB</name>
<dbReference type="AlphaFoldDB" id="A0A154BLD1"/>
<evidence type="ECO:0000313" key="5">
    <source>
        <dbReference type="EMBL" id="KYZ74787.1"/>
    </source>
</evidence>
<evidence type="ECO:0000256" key="1">
    <source>
        <dbReference type="ARBA" id="ARBA00001964"/>
    </source>
</evidence>
<dbReference type="Gene3D" id="3.40.50.970">
    <property type="match status" value="1"/>
</dbReference>
<gene>
    <name evidence="5" type="ORF">AXX12_16315</name>
</gene>
<evidence type="ECO:0000256" key="2">
    <source>
        <dbReference type="ARBA" id="ARBA00007131"/>
    </source>
</evidence>
<dbReference type="InterPro" id="IPR029061">
    <property type="entry name" value="THDP-binding"/>
</dbReference>
<dbReference type="Pfam" id="PF00456">
    <property type="entry name" value="Transketolase_N"/>
    <property type="match status" value="1"/>
</dbReference>
<sequence length="281" mass="30365">MVAQNVIDQLNERALRIREHIVYDLIGVGKVGHLGGSCSSAEIVAALYFHKMKHDPANPGMRDRDRFLLSKGHAALVQYAALAEAGYFPKEELKKVKSLGAMLQGHPDMTRTPGIEANTGSLGQGLSIAGGMALGLRIDGIASKVYVLIGDGELAEGQIWEAAMSAAYYKLDNLVAIVDRNNLQATGPICERFDTNPVSPKWAAFGWEVIEIDGHDIGAILSALEQADKIKGKPTVVIAQTVKGKCISFAEHNPAFHNGSMTPEQLEIAKADLLRLRRETV</sequence>